<dbReference type="RefSeq" id="WP_169457090.1">
    <property type="nucleotide sequence ID" value="NZ_CP051774.1"/>
</dbReference>
<dbReference type="SUPFAM" id="SSF50156">
    <property type="entry name" value="PDZ domain-like"/>
    <property type="match status" value="1"/>
</dbReference>
<sequence length="308" mass="32781">MKTTTPMLCSLIAAFATANAQDEPSATPALTPVAPLVPEAPPAPPVPPQPPAGMPGIAHMGGGSGTTSIQGAAGGAPAIEVPAIRVEQIVEPIRWQYMNSDFAAPGVINRKAPVAFFGVSASPPPSELAPHLPIDEDTGLVIEFISKDSPAEKAGLQERDVLAKLDEQILIHPRQLAVLLANHKDGDQVKITYVRKGQLHEANAVLATQEPKKTVDLFRSTSDEAPKADVFIYGDSGSPLKTFYRRVHKAKIDENGNKIDLVEDPTSGPGVPGTQAIRETLDGEKAELQEIRKLLEDLSKRLEEGAKE</sequence>
<protein>
    <submittedName>
        <fullName evidence="5">PDZ domain-containing protein</fullName>
    </submittedName>
</protein>
<evidence type="ECO:0000313" key="6">
    <source>
        <dbReference type="Proteomes" id="UP000501812"/>
    </source>
</evidence>
<proteinExistence type="predicted"/>
<evidence type="ECO:0000259" key="4">
    <source>
        <dbReference type="SMART" id="SM00228"/>
    </source>
</evidence>
<gene>
    <name evidence="5" type="ORF">HHL09_23405</name>
</gene>
<dbReference type="InterPro" id="IPR036034">
    <property type="entry name" value="PDZ_sf"/>
</dbReference>
<feature type="compositionally biased region" description="Low complexity" evidence="2">
    <location>
        <begin position="24"/>
        <end position="37"/>
    </location>
</feature>
<organism evidence="5 6">
    <name type="scientific">Luteolibacter luteus</name>
    <dbReference type="NCBI Taxonomy" id="2728835"/>
    <lineage>
        <taxon>Bacteria</taxon>
        <taxon>Pseudomonadati</taxon>
        <taxon>Verrucomicrobiota</taxon>
        <taxon>Verrucomicrobiia</taxon>
        <taxon>Verrucomicrobiales</taxon>
        <taxon>Verrucomicrobiaceae</taxon>
        <taxon>Luteolibacter</taxon>
    </lineage>
</organism>
<accession>A0A858RRN7</accession>
<dbReference type="Gene3D" id="2.30.42.10">
    <property type="match status" value="1"/>
</dbReference>
<reference evidence="5 6" key="1">
    <citation type="submission" date="2020-04" db="EMBL/GenBank/DDBJ databases">
        <title>Luteolibacter sp. G-1-1-1 isolated from soil.</title>
        <authorList>
            <person name="Dahal R.H."/>
        </authorList>
    </citation>
    <scope>NUCLEOTIDE SEQUENCE [LARGE SCALE GENOMIC DNA]</scope>
    <source>
        <strain evidence="5 6">G-1-1-1</strain>
    </source>
</reference>
<dbReference type="Pfam" id="PF13180">
    <property type="entry name" value="PDZ_2"/>
    <property type="match status" value="1"/>
</dbReference>
<dbReference type="KEGG" id="luo:HHL09_23405"/>
<keyword evidence="6" id="KW-1185">Reference proteome</keyword>
<dbReference type="InterPro" id="IPR001478">
    <property type="entry name" value="PDZ"/>
</dbReference>
<name>A0A858RRN7_9BACT</name>
<feature type="domain" description="PDZ" evidence="4">
    <location>
        <begin position="115"/>
        <end position="197"/>
    </location>
</feature>
<evidence type="ECO:0000256" key="2">
    <source>
        <dbReference type="SAM" id="MobiDB-lite"/>
    </source>
</evidence>
<feature type="coiled-coil region" evidence="1">
    <location>
        <begin position="278"/>
        <end position="308"/>
    </location>
</feature>
<dbReference type="Proteomes" id="UP000501812">
    <property type="component" value="Chromosome"/>
</dbReference>
<keyword evidence="1" id="KW-0175">Coiled coil</keyword>
<feature type="region of interest" description="Disordered" evidence="2">
    <location>
        <begin position="22"/>
        <end position="55"/>
    </location>
</feature>
<feature type="signal peptide" evidence="3">
    <location>
        <begin position="1"/>
        <end position="20"/>
    </location>
</feature>
<dbReference type="EMBL" id="CP051774">
    <property type="protein sequence ID" value="QJE98603.1"/>
    <property type="molecule type" value="Genomic_DNA"/>
</dbReference>
<feature type="chain" id="PRO_5032626551" evidence="3">
    <location>
        <begin position="21"/>
        <end position="308"/>
    </location>
</feature>
<evidence type="ECO:0000313" key="5">
    <source>
        <dbReference type="EMBL" id="QJE98603.1"/>
    </source>
</evidence>
<evidence type="ECO:0000256" key="3">
    <source>
        <dbReference type="SAM" id="SignalP"/>
    </source>
</evidence>
<keyword evidence="3" id="KW-0732">Signal</keyword>
<dbReference type="SMART" id="SM00228">
    <property type="entry name" value="PDZ"/>
    <property type="match status" value="1"/>
</dbReference>
<evidence type="ECO:0000256" key="1">
    <source>
        <dbReference type="SAM" id="Coils"/>
    </source>
</evidence>
<dbReference type="AlphaFoldDB" id="A0A858RRN7"/>
<feature type="compositionally biased region" description="Pro residues" evidence="2">
    <location>
        <begin position="38"/>
        <end position="53"/>
    </location>
</feature>